<dbReference type="RefSeq" id="WP_090597968.1">
    <property type="nucleotide sequence ID" value="NZ_FNCS01000014.1"/>
</dbReference>
<feature type="domain" description="Transcriptional regulator-like" evidence="1">
    <location>
        <begin position="6"/>
        <end position="69"/>
    </location>
</feature>
<evidence type="ECO:0000313" key="3">
    <source>
        <dbReference type="Proteomes" id="UP000199495"/>
    </source>
</evidence>
<dbReference type="Pfam" id="PF20109">
    <property type="entry name" value="Trans_reg_dom"/>
    <property type="match status" value="1"/>
</dbReference>
<gene>
    <name evidence="2" type="ORF">SAMN04487974_11448</name>
</gene>
<sequence>MTTARDWRSSASTDYFEGLDLEQLAFEFVSRDLRFRKQRAALDRQVDRGWIDKAEAVRRLRESWGLSFRRERSIPAGSLGTASLT</sequence>
<dbReference type="AlphaFoldDB" id="A0A1G7YJW3"/>
<dbReference type="EMBL" id="FNCS01000014">
    <property type="protein sequence ID" value="SDG96616.1"/>
    <property type="molecule type" value="Genomic_DNA"/>
</dbReference>
<dbReference type="STRING" id="440168.SAMN04487974_11448"/>
<name>A0A1G7YJW3_9HYPH</name>
<dbReference type="Proteomes" id="UP000199495">
    <property type="component" value="Unassembled WGS sequence"/>
</dbReference>
<evidence type="ECO:0000313" key="2">
    <source>
        <dbReference type="EMBL" id="SDG96616.1"/>
    </source>
</evidence>
<dbReference type="OrthoDB" id="8654520at2"/>
<accession>A0A1G7YJW3</accession>
<evidence type="ECO:0000259" key="1">
    <source>
        <dbReference type="Pfam" id="PF20109"/>
    </source>
</evidence>
<dbReference type="InterPro" id="IPR045465">
    <property type="entry name" value="Trans_reg_dom"/>
</dbReference>
<reference evidence="2 3" key="1">
    <citation type="submission" date="2016-10" db="EMBL/GenBank/DDBJ databases">
        <authorList>
            <person name="de Groot N.N."/>
        </authorList>
    </citation>
    <scope>NUCLEOTIDE SEQUENCE [LARGE SCALE GENOMIC DNA]</scope>
    <source>
        <strain evidence="2 3">CGMCC 1.10267</strain>
    </source>
</reference>
<organism evidence="2 3">
    <name type="scientific">Pelagibacterium luteolum</name>
    <dbReference type="NCBI Taxonomy" id="440168"/>
    <lineage>
        <taxon>Bacteria</taxon>
        <taxon>Pseudomonadati</taxon>
        <taxon>Pseudomonadota</taxon>
        <taxon>Alphaproteobacteria</taxon>
        <taxon>Hyphomicrobiales</taxon>
        <taxon>Devosiaceae</taxon>
        <taxon>Pelagibacterium</taxon>
    </lineage>
</organism>
<protein>
    <recommendedName>
        <fullName evidence="1">Transcriptional regulator-like domain-containing protein</fullName>
    </recommendedName>
</protein>
<proteinExistence type="predicted"/>
<keyword evidence="3" id="KW-1185">Reference proteome</keyword>